<keyword evidence="1" id="KW-1133">Transmembrane helix</keyword>
<proteinExistence type="predicted"/>
<keyword evidence="3" id="KW-1185">Reference proteome</keyword>
<name>A0ABX7XB15_9FLAO</name>
<organism evidence="2 3">
    <name type="scientific">Faecalibacter bovis</name>
    <dbReference type="NCBI Taxonomy" id="2898187"/>
    <lineage>
        <taxon>Bacteria</taxon>
        <taxon>Pseudomonadati</taxon>
        <taxon>Bacteroidota</taxon>
        <taxon>Flavobacteriia</taxon>
        <taxon>Flavobacteriales</taxon>
        <taxon>Weeksellaceae</taxon>
        <taxon>Faecalibacter</taxon>
    </lineage>
</organism>
<evidence type="ECO:0000313" key="2">
    <source>
        <dbReference type="EMBL" id="QTV05082.1"/>
    </source>
</evidence>
<accession>A0ABX7XB15</accession>
<feature type="transmembrane region" description="Helical" evidence="1">
    <location>
        <begin position="41"/>
        <end position="58"/>
    </location>
</feature>
<evidence type="ECO:0000313" key="3">
    <source>
        <dbReference type="Proteomes" id="UP000672011"/>
    </source>
</evidence>
<sequence>MNDWDFSFFDKFSYVFIAVLLIVILYIVIKNKRIRNIIKILLFSLIVYSLFIIVQFNINIAERDNQREINIDKLENENRNKTYWGIQKNKFKYENLNTFFFDSNLISSYKQLTPSVDRFLTNKLSGKIYLYSWQNRNDTTDEFTVIEDNGEQGLKIYYIIFDKNNTLISYNSIGGIGREGIFIFEHSSEIKNKDSLLTKSSITQWWDLENNKKMENPKGDTIFSYLLIDSNQQFKEVKFKESKSLNYQ</sequence>
<reference evidence="3" key="2">
    <citation type="submission" date="2021-04" db="EMBL/GenBank/DDBJ databases">
        <title>Taxonomy of Flavobacteriaceae bacterium ZY171143.</title>
        <authorList>
            <person name="Li F."/>
        </authorList>
    </citation>
    <scope>NUCLEOTIDE SEQUENCE [LARGE SCALE GENOMIC DNA]</scope>
    <source>
        <strain evidence="3">ZY171143</strain>
    </source>
</reference>
<dbReference type="Proteomes" id="UP000672011">
    <property type="component" value="Chromosome"/>
</dbReference>
<protein>
    <submittedName>
        <fullName evidence="2">Uncharacterized protein</fullName>
    </submittedName>
</protein>
<keyword evidence="1" id="KW-0472">Membrane</keyword>
<gene>
    <name evidence="2" type="ORF">J9309_09805</name>
</gene>
<dbReference type="EMBL" id="CP072842">
    <property type="protein sequence ID" value="QTV05082.1"/>
    <property type="molecule type" value="Genomic_DNA"/>
</dbReference>
<dbReference type="RefSeq" id="WP_230475710.1">
    <property type="nucleotide sequence ID" value="NZ_CP072842.1"/>
</dbReference>
<reference evidence="2 3" key="1">
    <citation type="journal article" date="2021" name="Int. J. Syst. Evol. Microbiol.">
        <title>Faecalibacter bovis sp. nov., isolated from cow faeces.</title>
        <authorList>
            <person name="Li F."/>
            <person name="Zhao W."/>
            <person name="Hong Q."/>
            <person name="Shao Q."/>
            <person name="Song J."/>
            <person name="Yang S."/>
        </authorList>
    </citation>
    <scope>NUCLEOTIDE SEQUENCE [LARGE SCALE GENOMIC DNA]</scope>
    <source>
        <strain evidence="2 3">ZY171143</strain>
    </source>
</reference>
<keyword evidence="1" id="KW-0812">Transmembrane</keyword>
<feature type="transmembrane region" description="Helical" evidence="1">
    <location>
        <begin position="12"/>
        <end position="29"/>
    </location>
</feature>
<evidence type="ECO:0000256" key="1">
    <source>
        <dbReference type="SAM" id="Phobius"/>
    </source>
</evidence>